<keyword evidence="2" id="KW-0547">Nucleotide-binding</keyword>
<dbReference type="PANTHER" id="PTHR11042:SF75">
    <property type="entry name" value="WEE1-LIKE PROTEIN KINASE 2"/>
    <property type="match status" value="1"/>
</dbReference>
<protein>
    <recommendedName>
        <fullName evidence="5">Wee1-like protein kinase 2</fullName>
    </recommendedName>
    <alternativeName>
        <fullName evidence="6">Wee1-like protein kinase 1B</fullName>
    </alternativeName>
    <alternativeName>
        <fullName evidence="7">Wee1B kinase</fullName>
    </alternativeName>
</protein>
<feature type="region of interest" description="Disordered" evidence="8">
    <location>
        <begin position="19"/>
        <end position="43"/>
    </location>
</feature>
<evidence type="ECO:0000256" key="4">
    <source>
        <dbReference type="ARBA" id="ARBA00022840"/>
    </source>
</evidence>
<evidence type="ECO:0000256" key="7">
    <source>
        <dbReference type="ARBA" id="ARBA00042459"/>
    </source>
</evidence>
<dbReference type="GO" id="GO:0005737">
    <property type="term" value="C:cytoplasm"/>
    <property type="evidence" value="ECO:0007669"/>
    <property type="project" value="TreeGrafter"/>
</dbReference>
<dbReference type="Pfam" id="PF00069">
    <property type="entry name" value="Pkinase"/>
    <property type="match status" value="1"/>
</dbReference>
<keyword evidence="11" id="KW-1185">Reference proteome</keyword>
<dbReference type="InterPro" id="IPR000719">
    <property type="entry name" value="Prot_kinase_dom"/>
</dbReference>
<evidence type="ECO:0000256" key="2">
    <source>
        <dbReference type="ARBA" id="ARBA00022741"/>
    </source>
</evidence>
<dbReference type="InterPro" id="IPR011009">
    <property type="entry name" value="Kinase-like_dom_sf"/>
</dbReference>
<feature type="non-terminal residue" evidence="10">
    <location>
        <position position="1"/>
    </location>
</feature>
<keyword evidence="1" id="KW-0808">Transferase</keyword>
<dbReference type="GO" id="GO:0005634">
    <property type="term" value="C:nucleus"/>
    <property type="evidence" value="ECO:0007669"/>
    <property type="project" value="TreeGrafter"/>
</dbReference>
<dbReference type="InterPro" id="IPR050339">
    <property type="entry name" value="CC_SR_Kinase"/>
</dbReference>
<dbReference type="Proteomes" id="UP000326062">
    <property type="component" value="Chromosome 15"/>
</dbReference>
<keyword evidence="4" id="KW-0067">ATP-binding</keyword>
<evidence type="ECO:0000256" key="8">
    <source>
        <dbReference type="SAM" id="MobiDB-lite"/>
    </source>
</evidence>
<feature type="compositionally biased region" description="Basic and acidic residues" evidence="8">
    <location>
        <begin position="23"/>
        <end position="38"/>
    </location>
</feature>
<evidence type="ECO:0000313" key="10">
    <source>
        <dbReference type="EMBL" id="KAB0369017.1"/>
    </source>
</evidence>
<dbReference type="EMBL" id="VCEB01000016">
    <property type="protein sequence ID" value="KAB0369017.1"/>
    <property type="molecule type" value="Genomic_DNA"/>
</dbReference>
<dbReference type="AlphaFoldDB" id="A0A5N3X9F6"/>
<evidence type="ECO:0000313" key="11">
    <source>
        <dbReference type="Proteomes" id="UP000326062"/>
    </source>
</evidence>
<dbReference type="PROSITE" id="PS50011">
    <property type="entry name" value="PROTEIN_KINASE_DOM"/>
    <property type="match status" value="1"/>
</dbReference>
<dbReference type="GO" id="GO:0005524">
    <property type="term" value="F:ATP binding"/>
    <property type="evidence" value="ECO:0007669"/>
    <property type="project" value="UniProtKB-KW"/>
</dbReference>
<dbReference type="SUPFAM" id="SSF56112">
    <property type="entry name" value="Protein kinase-like (PK-like)"/>
    <property type="match status" value="1"/>
</dbReference>
<proteinExistence type="predicted"/>
<accession>A0A5N3X9F6</accession>
<dbReference type="Gene3D" id="3.30.200.20">
    <property type="entry name" value="Phosphorylase Kinase, domain 1"/>
    <property type="match status" value="1"/>
</dbReference>
<dbReference type="GO" id="GO:0004713">
    <property type="term" value="F:protein tyrosine kinase activity"/>
    <property type="evidence" value="ECO:0007669"/>
    <property type="project" value="TreeGrafter"/>
</dbReference>
<evidence type="ECO:0000256" key="5">
    <source>
        <dbReference type="ARBA" id="ARBA00040089"/>
    </source>
</evidence>
<dbReference type="PANTHER" id="PTHR11042">
    <property type="entry name" value="EUKARYOTIC TRANSLATION INITIATION FACTOR 2-ALPHA KINASE EIF2-ALPHA KINASE -RELATED"/>
    <property type="match status" value="1"/>
</dbReference>
<comment type="caution">
    <text evidence="10">The sequence shown here is derived from an EMBL/GenBank/DDBJ whole genome shotgun (WGS) entry which is preliminary data.</text>
</comment>
<evidence type="ECO:0000256" key="3">
    <source>
        <dbReference type="ARBA" id="ARBA00022777"/>
    </source>
</evidence>
<sequence length="437" mass="49279">VSDNHENKELKQRLNFSYCEEEHENKGQKEIQERKEAPKANLIPPELPLSNACYFNIFQGIDKVSPDQGLMTPGPHSLTCPETPAPPDEGNPPLCENLFTPKGQLTPGPFTGEMTSLALVKQFLKSNGKRKTQGDLEEAETNMASHYEKDFLEVEKNGAGEFGTVYKWIKRLDGCIYAIKCSMKTLGGLSDENLSMQEVHVHVVLGYRSHVVPYYSAWAQDEHMIIWNEYCKGGSLQAAISENAEFGNHFQEIGDLGHVISISKSKVEKGYNHFLDNEILQKNYYQHLPKAEIFRQLLPTNGPVRYHIYEGNLLDISQELCKEFHKLLKNMIHSDPSERTSTAKVKFSVSPWGKTEEFQQQLSLERFKRVTLERRLKEAQLAWSLKKCHGVPGVTGTPTGSRRTTCLLGGKSAKSSFTGAAFLMRTPFKPTLLFPGK</sequence>
<evidence type="ECO:0000256" key="6">
    <source>
        <dbReference type="ARBA" id="ARBA00041610"/>
    </source>
</evidence>
<gene>
    <name evidence="10" type="ORF">FD755_019022</name>
</gene>
<feature type="domain" description="Protein kinase" evidence="9">
    <location>
        <begin position="151"/>
        <end position="437"/>
    </location>
</feature>
<organism evidence="10 11">
    <name type="scientific">Muntiacus reevesi</name>
    <name type="common">Reeves' muntjac</name>
    <name type="synonym">Cervus reevesi</name>
    <dbReference type="NCBI Taxonomy" id="9886"/>
    <lineage>
        <taxon>Eukaryota</taxon>
        <taxon>Metazoa</taxon>
        <taxon>Chordata</taxon>
        <taxon>Craniata</taxon>
        <taxon>Vertebrata</taxon>
        <taxon>Euteleostomi</taxon>
        <taxon>Mammalia</taxon>
        <taxon>Eutheria</taxon>
        <taxon>Laurasiatheria</taxon>
        <taxon>Artiodactyla</taxon>
        <taxon>Ruminantia</taxon>
        <taxon>Pecora</taxon>
        <taxon>Cervidae</taxon>
        <taxon>Muntiacinae</taxon>
        <taxon>Muntiacus</taxon>
    </lineage>
</organism>
<keyword evidence="3" id="KW-0418">Kinase</keyword>
<dbReference type="SMART" id="SM00220">
    <property type="entry name" value="S_TKc"/>
    <property type="match status" value="1"/>
</dbReference>
<dbReference type="GO" id="GO:0060631">
    <property type="term" value="P:regulation of meiosis I"/>
    <property type="evidence" value="ECO:0007669"/>
    <property type="project" value="TreeGrafter"/>
</dbReference>
<name>A0A5N3X9F6_MUNRE</name>
<evidence type="ECO:0000256" key="1">
    <source>
        <dbReference type="ARBA" id="ARBA00022679"/>
    </source>
</evidence>
<evidence type="ECO:0000259" key="9">
    <source>
        <dbReference type="PROSITE" id="PS50011"/>
    </source>
</evidence>
<reference evidence="10 11" key="1">
    <citation type="submission" date="2019-06" db="EMBL/GenBank/DDBJ databases">
        <title>Discovery of a novel chromosome fission-fusion reversal in muntjac.</title>
        <authorList>
            <person name="Mudd A.B."/>
            <person name="Bredeson J.V."/>
            <person name="Baum R."/>
            <person name="Hockemeyer D."/>
            <person name="Rokhsar D.S."/>
        </authorList>
    </citation>
    <scope>NUCLEOTIDE SEQUENCE [LARGE SCALE GENOMIC DNA]</scope>
    <source>
        <strain evidence="10">UCam_UCB_Mr</strain>
        <tissue evidence="10">Fibroblast cell line</tissue>
    </source>
</reference>